<dbReference type="PANTHER" id="PTHR44858">
    <property type="entry name" value="TETRATRICOPEPTIDE REPEAT PROTEIN 6"/>
    <property type="match status" value="1"/>
</dbReference>
<dbReference type="InterPro" id="IPR050498">
    <property type="entry name" value="Ycf3"/>
</dbReference>
<dbReference type="AlphaFoldDB" id="A0A815WNM4"/>
<protein>
    <recommendedName>
        <fullName evidence="6">Tetratricopeptide repeat protein</fullName>
    </recommendedName>
</protein>
<name>A0A815WNM4_9BILA</name>
<accession>A0A815WNM4</accession>
<feature type="repeat" description="TPR" evidence="3">
    <location>
        <begin position="21"/>
        <end position="54"/>
    </location>
</feature>
<feature type="non-terminal residue" evidence="4">
    <location>
        <position position="228"/>
    </location>
</feature>
<dbReference type="SMART" id="SM00028">
    <property type="entry name" value="TPR"/>
    <property type="match status" value="5"/>
</dbReference>
<evidence type="ECO:0000256" key="3">
    <source>
        <dbReference type="PROSITE-ProRule" id="PRU00339"/>
    </source>
</evidence>
<keyword evidence="2 3" id="KW-0802">TPR repeat</keyword>
<feature type="non-terminal residue" evidence="4">
    <location>
        <position position="1"/>
    </location>
</feature>
<dbReference type="InterPro" id="IPR011990">
    <property type="entry name" value="TPR-like_helical_dom_sf"/>
</dbReference>
<evidence type="ECO:0000313" key="5">
    <source>
        <dbReference type="Proteomes" id="UP000663845"/>
    </source>
</evidence>
<organism evidence="4 5">
    <name type="scientific">Adineta steineri</name>
    <dbReference type="NCBI Taxonomy" id="433720"/>
    <lineage>
        <taxon>Eukaryota</taxon>
        <taxon>Metazoa</taxon>
        <taxon>Spiralia</taxon>
        <taxon>Gnathifera</taxon>
        <taxon>Rotifera</taxon>
        <taxon>Eurotatoria</taxon>
        <taxon>Bdelloidea</taxon>
        <taxon>Adinetida</taxon>
        <taxon>Adinetidae</taxon>
        <taxon>Adineta</taxon>
    </lineage>
</organism>
<dbReference type="Pfam" id="PF13414">
    <property type="entry name" value="TPR_11"/>
    <property type="match status" value="1"/>
</dbReference>
<dbReference type="Proteomes" id="UP000663845">
    <property type="component" value="Unassembled WGS sequence"/>
</dbReference>
<dbReference type="PROSITE" id="PS50005">
    <property type="entry name" value="TPR"/>
    <property type="match status" value="2"/>
</dbReference>
<comment type="caution">
    <text evidence="4">The sequence shown here is derived from an EMBL/GenBank/DDBJ whole genome shotgun (WGS) entry which is preliminary data.</text>
</comment>
<gene>
    <name evidence="4" type="ORF">JYZ213_LOCUS46252</name>
</gene>
<dbReference type="Pfam" id="PF13432">
    <property type="entry name" value="TPR_16"/>
    <property type="match status" value="1"/>
</dbReference>
<evidence type="ECO:0000313" key="4">
    <source>
        <dbReference type="EMBL" id="CAF1550086.1"/>
    </source>
</evidence>
<dbReference type="EMBL" id="CAJNOG010005327">
    <property type="protein sequence ID" value="CAF1550086.1"/>
    <property type="molecule type" value="Genomic_DNA"/>
</dbReference>
<evidence type="ECO:0000256" key="1">
    <source>
        <dbReference type="ARBA" id="ARBA00022737"/>
    </source>
</evidence>
<dbReference type="PANTHER" id="PTHR44858:SF1">
    <property type="entry name" value="UDP-N-ACETYLGLUCOSAMINE--PEPTIDE N-ACETYLGLUCOSAMINYLTRANSFERASE SPINDLY-RELATED"/>
    <property type="match status" value="1"/>
</dbReference>
<dbReference type="InterPro" id="IPR019734">
    <property type="entry name" value="TPR_rpt"/>
</dbReference>
<evidence type="ECO:0008006" key="6">
    <source>
        <dbReference type="Google" id="ProtNLM"/>
    </source>
</evidence>
<proteinExistence type="predicted"/>
<dbReference type="Gene3D" id="1.25.40.10">
    <property type="entry name" value="Tetratricopeptide repeat domain"/>
    <property type="match status" value="3"/>
</dbReference>
<feature type="repeat" description="TPR" evidence="3">
    <location>
        <begin position="90"/>
        <end position="123"/>
    </location>
</feature>
<reference evidence="4" key="1">
    <citation type="submission" date="2021-02" db="EMBL/GenBank/DDBJ databases">
        <authorList>
            <person name="Nowell W R."/>
        </authorList>
    </citation>
    <scope>NUCLEOTIDE SEQUENCE</scope>
</reference>
<sequence length="228" mass="26387">KNYDNAIGDFNELLKRQPDHVSARLHRGLSNFYLEEYQYALADFSATLHYDPSNWSAYYHRGLLLRICNPAQAIKDFSISLLLNSEYDNLGAYLHRALIYFKQNQFEEAIADYEAVTVLDREHAPALCNLAIIYIRKNPQKAIQLFTRSIEADPTYVRVYFCRAYFYSQLNLYKKAYSDYTKIYHMFPDQNSSVVLRGNTLLKMGQLDLASFCVEVAAKLQSLSGPDE</sequence>
<keyword evidence="1" id="KW-0677">Repeat</keyword>
<evidence type="ECO:0000256" key="2">
    <source>
        <dbReference type="ARBA" id="ARBA00022803"/>
    </source>
</evidence>
<dbReference type="SUPFAM" id="SSF81901">
    <property type="entry name" value="HCP-like"/>
    <property type="match status" value="1"/>
</dbReference>
<dbReference type="Pfam" id="PF13431">
    <property type="entry name" value="TPR_17"/>
    <property type="match status" value="1"/>
</dbReference>